<dbReference type="Pfam" id="PF16118">
    <property type="entry name" value="DUF4834"/>
    <property type="match status" value="1"/>
</dbReference>
<keyword evidence="2" id="KW-0812">Transmembrane</keyword>
<evidence type="ECO:0000256" key="2">
    <source>
        <dbReference type="SAM" id="Phobius"/>
    </source>
</evidence>
<accession>A0A916Y1U3</accession>
<protein>
    <submittedName>
        <fullName evidence="3">Uncharacterized protein</fullName>
    </submittedName>
</protein>
<keyword evidence="2" id="KW-0472">Membrane</keyword>
<evidence type="ECO:0000256" key="1">
    <source>
        <dbReference type="SAM" id="MobiDB-lite"/>
    </source>
</evidence>
<evidence type="ECO:0000313" key="4">
    <source>
        <dbReference type="Proteomes" id="UP000625735"/>
    </source>
</evidence>
<organism evidence="3 4">
    <name type="scientific">Flavobacterium orientale</name>
    <dbReference type="NCBI Taxonomy" id="1756020"/>
    <lineage>
        <taxon>Bacteria</taxon>
        <taxon>Pseudomonadati</taxon>
        <taxon>Bacteroidota</taxon>
        <taxon>Flavobacteriia</taxon>
        <taxon>Flavobacteriales</taxon>
        <taxon>Flavobacteriaceae</taxon>
        <taxon>Flavobacterium</taxon>
    </lineage>
</organism>
<keyword evidence="2" id="KW-1133">Transmembrane helix</keyword>
<reference evidence="3" key="2">
    <citation type="submission" date="2020-09" db="EMBL/GenBank/DDBJ databases">
        <authorList>
            <person name="Sun Q."/>
            <person name="Zhou Y."/>
        </authorList>
    </citation>
    <scope>NUCLEOTIDE SEQUENCE</scope>
    <source>
        <strain evidence="3">CGMCC 1.12506</strain>
    </source>
</reference>
<keyword evidence="4" id="KW-1185">Reference proteome</keyword>
<feature type="region of interest" description="Disordered" evidence="1">
    <location>
        <begin position="88"/>
        <end position="111"/>
    </location>
</feature>
<dbReference type="EMBL" id="BMFG01000006">
    <property type="protein sequence ID" value="GGD27317.1"/>
    <property type="molecule type" value="Genomic_DNA"/>
</dbReference>
<dbReference type="Proteomes" id="UP000625735">
    <property type="component" value="Unassembled WGS sequence"/>
</dbReference>
<proteinExistence type="predicted"/>
<feature type="compositionally biased region" description="Low complexity" evidence="1">
    <location>
        <begin position="92"/>
        <end position="108"/>
    </location>
</feature>
<evidence type="ECO:0000313" key="3">
    <source>
        <dbReference type="EMBL" id="GGD27317.1"/>
    </source>
</evidence>
<comment type="caution">
    <text evidence="3">The sequence shown here is derived from an EMBL/GenBank/DDBJ whole genome shotgun (WGS) entry which is preliminary data.</text>
</comment>
<dbReference type="InterPro" id="IPR032272">
    <property type="entry name" value="DUF4834"/>
</dbReference>
<feature type="transmembrane region" description="Helical" evidence="2">
    <location>
        <begin position="12"/>
        <end position="31"/>
    </location>
</feature>
<sequence length="126" mass="14681">MGLVRSIRTKNSVFYYYFKIVHLILSVGILIFTENIILMQTASVPGFIRTILIIVGIYYAFKILARIFMPYLLRKMVQKAERNFKQQAENFQQNTTQSSSQQATNSTTPKVKKQIGEYVDFEEIKE</sequence>
<name>A0A916Y1U3_9FLAO</name>
<dbReference type="AlphaFoldDB" id="A0A916Y1U3"/>
<feature type="transmembrane region" description="Helical" evidence="2">
    <location>
        <begin position="51"/>
        <end position="73"/>
    </location>
</feature>
<reference evidence="3" key="1">
    <citation type="journal article" date="2014" name="Int. J. Syst. Evol. Microbiol.">
        <title>Complete genome sequence of Corynebacterium casei LMG S-19264T (=DSM 44701T), isolated from a smear-ripened cheese.</title>
        <authorList>
            <consortium name="US DOE Joint Genome Institute (JGI-PGF)"/>
            <person name="Walter F."/>
            <person name="Albersmeier A."/>
            <person name="Kalinowski J."/>
            <person name="Ruckert C."/>
        </authorList>
    </citation>
    <scope>NUCLEOTIDE SEQUENCE</scope>
    <source>
        <strain evidence="3">CGMCC 1.12506</strain>
    </source>
</reference>
<gene>
    <name evidence="3" type="ORF">GCM10011343_16990</name>
</gene>